<protein>
    <submittedName>
        <fullName evidence="1">Uncharacterized protein</fullName>
    </submittedName>
</protein>
<name>A0A8J3CHR2_9BURK</name>
<keyword evidence="2" id="KW-1185">Reference proteome</keyword>
<sequence>MVSQQKIKKAGLANEMLLCNVGKTRLLNKNRTTKLKIAKKADIPIRLACSAMNPSDSLAFVLAKASAITEGEGVAPKNCRTTP</sequence>
<evidence type="ECO:0000313" key="2">
    <source>
        <dbReference type="Proteomes" id="UP000614287"/>
    </source>
</evidence>
<dbReference type="AlphaFoldDB" id="A0A8J3CHR2"/>
<comment type="caution">
    <text evidence="1">The sequence shown here is derived from an EMBL/GenBank/DDBJ whole genome shotgun (WGS) entry which is preliminary data.</text>
</comment>
<dbReference type="Proteomes" id="UP000614287">
    <property type="component" value="Unassembled WGS sequence"/>
</dbReference>
<accession>A0A8J3CHR2</accession>
<proteinExistence type="predicted"/>
<dbReference type="RefSeq" id="WP_189493125.1">
    <property type="nucleotide sequence ID" value="NZ_BMZG01000006.1"/>
</dbReference>
<reference evidence="1" key="1">
    <citation type="journal article" date="2014" name="Int. J. Syst. Evol. Microbiol.">
        <title>Complete genome sequence of Corynebacterium casei LMG S-19264T (=DSM 44701T), isolated from a smear-ripened cheese.</title>
        <authorList>
            <consortium name="US DOE Joint Genome Institute (JGI-PGF)"/>
            <person name="Walter F."/>
            <person name="Albersmeier A."/>
            <person name="Kalinowski J."/>
            <person name="Ruckert C."/>
        </authorList>
    </citation>
    <scope>NUCLEOTIDE SEQUENCE</scope>
    <source>
        <strain evidence="1">KCTC 32501</strain>
    </source>
</reference>
<evidence type="ECO:0000313" key="1">
    <source>
        <dbReference type="EMBL" id="GHA73329.1"/>
    </source>
</evidence>
<gene>
    <name evidence="1" type="ORF">GCM10009007_12820</name>
</gene>
<organism evidence="1 2">
    <name type="scientific">Formosimonas limnophila</name>
    <dbReference type="NCBI Taxonomy" id="1384487"/>
    <lineage>
        <taxon>Bacteria</taxon>
        <taxon>Pseudomonadati</taxon>
        <taxon>Pseudomonadota</taxon>
        <taxon>Betaproteobacteria</taxon>
        <taxon>Burkholderiales</taxon>
        <taxon>Burkholderiaceae</taxon>
        <taxon>Formosimonas</taxon>
    </lineage>
</organism>
<dbReference type="EMBL" id="BMZG01000006">
    <property type="protein sequence ID" value="GHA73329.1"/>
    <property type="molecule type" value="Genomic_DNA"/>
</dbReference>
<reference evidence="1" key="2">
    <citation type="submission" date="2020-09" db="EMBL/GenBank/DDBJ databases">
        <authorList>
            <person name="Sun Q."/>
            <person name="Kim S."/>
        </authorList>
    </citation>
    <scope>NUCLEOTIDE SEQUENCE</scope>
    <source>
        <strain evidence="1">KCTC 32501</strain>
    </source>
</reference>